<dbReference type="RefSeq" id="WP_204716659.1">
    <property type="nucleotide sequence ID" value="NZ_JACJLT010000151.1"/>
</dbReference>
<dbReference type="InterPro" id="IPR015378">
    <property type="entry name" value="Transposase-like_Mu_C"/>
</dbReference>
<evidence type="ECO:0000259" key="1">
    <source>
        <dbReference type="Pfam" id="PF09299"/>
    </source>
</evidence>
<dbReference type="EMBL" id="JACJLT010000151">
    <property type="protein sequence ID" value="MBM6876010.1"/>
    <property type="molecule type" value="Genomic_DNA"/>
</dbReference>
<organism evidence="2 3">
    <name type="scientific">Fusobacterium mortiferum</name>
    <dbReference type="NCBI Taxonomy" id="850"/>
    <lineage>
        <taxon>Bacteria</taxon>
        <taxon>Fusobacteriati</taxon>
        <taxon>Fusobacteriota</taxon>
        <taxon>Fusobacteriia</taxon>
        <taxon>Fusobacteriales</taxon>
        <taxon>Fusobacteriaceae</taxon>
        <taxon>Fusobacterium</taxon>
    </lineage>
</organism>
<reference evidence="2 3" key="1">
    <citation type="journal article" date="2021" name="Sci. Rep.">
        <title>The distribution of antibiotic resistance genes in chicken gut microbiota commensals.</title>
        <authorList>
            <person name="Juricova H."/>
            <person name="Matiasovicova J."/>
            <person name="Kubasova T."/>
            <person name="Cejkova D."/>
            <person name="Rychlik I."/>
        </authorList>
    </citation>
    <scope>NUCLEOTIDE SEQUENCE [LARGE SCALE GENOMIC DNA]</scope>
    <source>
        <strain evidence="2 3">An425</strain>
    </source>
</reference>
<dbReference type="Proteomes" id="UP000728968">
    <property type="component" value="Unassembled WGS sequence"/>
</dbReference>
<keyword evidence="3" id="KW-1185">Reference proteome</keyword>
<evidence type="ECO:0000313" key="3">
    <source>
        <dbReference type="Proteomes" id="UP000728968"/>
    </source>
</evidence>
<proteinExistence type="predicted"/>
<gene>
    <name evidence="2" type="ORF">H6A04_10200</name>
</gene>
<dbReference type="Pfam" id="PF09299">
    <property type="entry name" value="Mu-transpos_C"/>
    <property type="match status" value="1"/>
</dbReference>
<comment type="caution">
    <text evidence="2">The sequence shown here is derived from an EMBL/GenBank/DDBJ whole genome shotgun (WGS) entry which is preliminary data.</text>
</comment>
<name>A0ABS2G5K0_FUSMR</name>
<evidence type="ECO:0000313" key="2">
    <source>
        <dbReference type="EMBL" id="MBM6876010.1"/>
    </source>
</evidence>
<accession>A0ABS2G5K0</accession>
<feature type="non-terminal residue" evidence="2">
    <location>
        <position position="1"/>
    </location>
</feature>
<sequence>YLQKKEFAFSINYNIINSIKYIRQLDIFLQLTTRKITDSKVRVKNFQYISSILKGLNGQDILIKFSPINPNIIYLFTSTAYLGFANLNFDISK</sequence>
<protein>
    <submittedName>
        <fullName evidence="2">Mu transposase C-terminal domain-containing protein</fullName>
    </submittedName>
</protein>
<feature type="domain" description="Transposase-like Mu C-terminal" evidence="1">
    <location>
        <begin position="26"/>
        <end position="77"/>
    </location>
</feature>